<dbReference type="Proteomes" id="UP000310636">
    <property type="component" value="Unassembled WGS sequence"/>
</dbReference>
<dbReference type="FunFam" id="3.40.50.720:FF:000159">
    <property type="entry name" value="dTDP-4-dehydrorhamnose reductase"/>
    <property type="match status" value="1"/>
</dbReference>
<dbReference type="InterPro" id="IPR029903">
    <property type="entry name" value="RmlD-like-bd"/>
</dbReference>
<comment type="function">
    <text evidence="2">Catalyzes the reduction of dTDP-6-deoxy-L-lyxo-4-hexulose to yield dTDP-L-rhamnose.</text>
</comment>
<protein>
    <recommendedName>
        <fullName evidence="2">dTDP-4-dehydrorhamnose reductase</fullName>
        <ecNumber evidence="2">1.1.1.133</ecNumber>
    </recommendedName>
</protein>
<comment type="pathway">
    <text evidence="2">Carbohydrate biosynthesis; dTDP-L-rhamnose biosynthesis.</text>
</comment>
<dbReference type="GO" id="GO:0008831">
    <property type="term" value="F:dTDP-4-dehydrorhamnose reductase activity"/>
    <property type="evidence" value="ECO:0007669"/>
    <property type="project" value="UniProtKB-EC"/>
</dbReference>
<keyword evidence="2" id="KW-0521">NADP</keyword>
<dbReference type="CDD" id="cd05254">
    <property type="entry name" value="dTDP_HR_like_SDR_e"/>
    <property type="match status" value="1"/>
</dbReference>
<dbReference type="NCBIfam" id="TIGR01214">
    <property type="entry name" value="rmlD"/>
    <property type="match status" value="1"/>
</dbReference>
<proteinExistence type="inferred from homology"/>
<keyword evidence="5" id="KW-1185">Reference proteome</keyword>
<accession>A0A4S4BJ80</accession>
<dbReference type="InterPro" id="IPR036291">
    <property type="entry name" value="NAD(P)-bd_dom_sf"/>
</dbReference>
<dbReference type="AlphaFoldDB" id="A0A4S4BJ80"/>
<comment type="similarity">
    <text evidence="1 2">Belongs to the dTDP-4-dehydrorhamnose reductase family.</text>
</comment>
<dbReference type="Pfam" id="PF04321">
    <property type="entry name" value="RmlD_sub_bind"/>
    <property type="match status" value="1"/>
</dbReference>
<dbReference type="PANTHER" id="PTHR10491:SF4">
    <property type="entry name" value="METHIONINE ADENOSYLTRANSFERASE 2 SUBUNIT BETA"/>
    <property type="match status" value="1"/>
</dbReference>
<keyword evidence="2 4" id="KW-0560">Oxidoreductase</keyword>
<dbReference type="UniPathway" id="UPA00124"/>
<dbReference type="EC" id="1.1.1.133" evidence="2"/>
<dbReference type="Gene3D" id="3.40.50.720">
    <property type="entry name" value="NAD(P)-binding Rossmann-like Domain"/>
    <property type="match status" value="1"/>
</dbReference>
<dbReference type="SUPFAM" id="SSF51735">
    <property type="entry name" value="NAD(P)-binding Rossmann-fold domains"/>
    <property type="match status" value="1"/>
</dbReference>
<evidence type="ECO:0000313" key="4">
    <source>
        <dbReference type="EMBL" id="THF74703.1"/>
    </source>
</evidence>
<feature type="domain" description="RmlD-like substrate binding" evidence="3">
    <location>
        <begin position="10"/>
        <end position="283"/>
    </location>
</feature>
<gene>
    <name evidence="4" type="primary">rfbD</name>
    <name evidence="4" type="ORF">E6C55_24125</name>
</gene>
<comment type="caution">
    <text evidence="4">The sequence shown here is derived from an EMBL/GenBank/DDBJ whole genome shotgun (WGS) entry which is preliminary data.</text>
</comment>
<dbReference type="GO" id="GO:0019305">
    <property type="term" value="P:dTDP-rhamnose biosynthetic process"/>
    <property type="evidence" value="ECO:0007669"/>
    <property type="project" value="UniProtKB-UniPathway"/>
</dbReference>
<name>A0A4S4BJ80_9BACL</name>
<evidence type="ECO:0000313" key="5">
    <source>
        <dbReference type="Proteomes" id="UP000310636"/>
    </source>
</evidence>
<dbReference type="PANTHER" id="PTHR10491">
    <property type="entry name" value="DTDP-4-DEHYDRORHAMNOSE REDUCTASE"/>
    <property type="match status" value="1"/>
</dbReference>
<reference evidence="4 5" key="1">
    <citation type="submission" date="2019-04" db="EMBL/GenBank/DDBJ databases">
        <title>Cohnella sp. nov. isolated from preserved vegetables.</title>
        <authorList>
            <person name="Lin S.-Y."/>
            <person name="Hung M.-H."/>
            <person name="Young C.-C."/>
        </authorList>
    </citation>
    <scope>NUCLEOTIDE SEQUENCE [LARGE SCALE GENOMIC DNA]</scope>
    <source>
        <strain evidence="4 5">CC-MHH1044</strain>
    </source>
</reference>
<sequence length="296" mass="32516">MAPKIGKAAVTGAGGMLGFEMVKALELHAEQTLAWDRAALDVTDLEAVLARFRETRPEAVVHAAAYTKVDQAEAEPDAAFRVNAIGARNVALAAAEVGAKMVYVSTDYVFPGTSGTPYCEYEETSPVNVYGDSKRAGEWMAAGLLEELFIVRTSWLYGEHGPNFVRTMLKLAEKGEPIRVVGDQIGCPTYAADVAETIVRLLRTDKYGTYHAANSGACSWYEFAERIFGLTGISADLSAVTSEQFKRPAARPAYSVLDSMALRINGFPPMRAWEDALKEFLYRQRLLRRESRPIEC</sequence>
<evidence type="ECO:0000256" key="1">
    <source>
        <dbReference type="ARBA" id="ARBA00010944"/>
    </source>
</evidence>
<dbReference type="GO" id="GO:0005829">
    <property type="term" value="C:cytosol"/>
    <property type="evidence" value="ECO:0007669"/>
    <property type="project" value="TreeGrafter"/>
</dbReference>
<dbReference type="RefSeq" id="WP_136372391.1">
    <property type="nucleotide sequence ID" value="NZ_SSOB01000038.1"/>
</dbReference>
<dbReference type="Gene3D" id="3.90.25.10">
    <property type="entry name" value="UDP-galactose 4-epimerase, domain 1"/>
    <property type="match status" value="1"/>
</dbReference>
<organism evidence="4 5">
    <name type="scientific">Cohnella fermenti</name>
    <dbReference type="NCBI Taxonomy" id="2565925"/>
    <lineage>
        <taxon>Bacteria</taxon>
        <taxon>Bacillati</taxon>
        <taxon>Bacillota</taxon>
        <taxon>Bacilli</taxon>
        <taxon>Bacillales</taxon>
        <taxon>Paenibacillaceae</taxon>
        <taxon>Cohnella</taxon>
    </lineage>
</organism>
<dbReference type="EMBL" id="SSOB01000038">
    <property type="protein sequence ID" value="THF74703.1"/>
    <property type="molecule type" value="Genomic_DNA"/>
</dbReference>
<dbReference type="InterPro" id="IPR005913">
    <property type="entry name" value="dTDP_dehydrorham_reduct"/>
</dbReference>
<evidence type="ECO:0000256" key="2">
    <source>
        <dbReference type="RuleBase" id="RU364082"/>
    </source>
</evidence>
<evidence type="ECO:0000259" key="3">
    <source>
        <dbReference type="Pfam" id="PF04321"/>
    </source>
</evidence>
<dbReference type="OrthoDB" id="9803892at2"/>